<keyword evidence="3" id="KW-0175">Coiled coil</keyword>
<dbReference type="Pfam" id="PF00990">
    <property type="entry name" value="GGDEF"/>
    <property type="match status" value="1"/>
</dbReference>
<protein>
    <recommendedName>
        <fullName evidence="1">diguanylate cyclase</fullName>
        <ecNumber evidence="1">2.7.7.65</ecNumber>
    </recommendedName>
</protein>
<dbReference type="GO" id="GO:1902201">
    <property type="term" value="P:negative regulation of bacterial-type flagellum-dependent cell motility"/>
    <property type="evidence" value="ECO:0007669"/>
    <property type="project" value="TreeGrafter"/>
</dbReference>
<dbReference type="EMBL" id="QJJS01000018">
    <property type="protein sequence ID" value="PXW93676.1"/>
    <property type="molecule type" value="Genomic_DNA"/>
</dbReference>
<keyword evidence="4" id="KW-0812">Transmembrane</keyword>
<dbReference type="CDD" id="cd01949">
    <property type="entry name" value="GGDEF"/>
    <property type="match status" value="1"/>
</dbReference>
<feature type="transmembrane region" description="Helical" evidence="4">
    <location>
        <begin position="329"/>
        <end position="348"/>
    </location>
</feature>
<name>A0A318GW11_9BURK</name>
<dbReference type="InterPro" id="IPR029787">
    <property type="entry name" value="Nucleotide_cyclase"/>
</dbReference>
<dbReference type="InterPro" id="IPR011623">
    <property type="entry name" value="7TMR_DISM_rcpt_extracell_dom1"/>
</dbReference>
<dbReference type="EC" id="2.7.7.65" evidence="1"/>
<comment type="caution">
    <text evidence="6">The sequence shown here is derived from an EMBL/GenBank/DDBJ whole genome shotgun (WGS) entry which is preliminary data.</text>
</comment>
<dbReference type="InterPro" id="IPR043128">
    <property type="entry name" value="Rev_trsase/Diguanyl_cyclase"/>
</dbReference>
<evidence type="ECO:0000256" key="3">
    <source>
        <dbReference type="SAM" id="Coils"/>
    </source>
</evidence>
<evidence type="ECO:0000256" key="2">
    <source>
        <dbReference type="ARBA" id="ARBA00034247"/>
    </source>
</evidence>
<dbReference type="Gene3D" id="3.30.70.270">
    <property type="match status" value="1"/>
</dbReference>
<dbReference type="NCBIfam" id="TIGR00254">
    <property type="entry name" value="GGDEF"/>
    <property type="match status" value="1"/>
</dbReference>
<dbReference type="GO" id="GO:0005886">
    <property type="term" value="C:plasma membrane"/>
    <property type="evidence" value="ECO:0007669"/>
    <property type="project" value="TreeGrafter"/>
</dbReference>
<dbReference type="PANTHER" id="PTHR45138:SF9">
    <property type="entry name" value="DIGUANYLATE CYCLASE DGCM-RELATED"/>
    <property type="match status" value="1"/>
</dbReference>
<comment type="catalytic activity">
    <reaction evidence="2">
        <text>2 GTP = 3',3'-c-di-GMP + 2 diphosphate</text>
        <dbReference type="Rhea" id="RHEA:24898"/>
        <dbReference type="ChEBI" id="CHEBI:33019"/>
        <dbReference type="ChEBI" id="CHEBI:37565"/>
        <dbReference type="ChEBI" id="CHEBI:58805"/>
        <dbReference type="EC" id="2.7.7.65"/>
    </reaction>
</comment>
<feature type="transmembrane region" description="Helical" evidence="4">
    <location>
        <begin position="208"/>
        <end position="230"/>
    </location>
</feature>
<dbReference type="Proteomes" id="UP000247811">
    <property type="component" value="Unassembled WGS sequence"/>
</dbReference>
<dbReference type="Gene3D" id="2.60.40.2380">
    <property type="match status" value="1"/>
</dbReference>
<accession>A0A318GW11</accession>
<keyword evidence="4" id="KW-1133">Transmembrane helix</keyword>
<dbReference type="Pfam" id="PF07696">
    <property type="entry name" value="7TMR-DISMED2"/>
    <property type="match status" value="1"/>
</dbReference>
<evidence type="ECO:0000259" key="5">
    <source>
        <dbReference type="PROSITE" id="PS50887"/>
    </source>
</evidence>
<proteinExistence type="predicted"/>
<dbReference type="InterPro" id="IPR050469">
    <property type="entry name" value="Diguanylate_Cyclase"/>
</dbReference>
<dbReference type="SMART" id="SM00267">
    <property type="entry name" value="GGDEF"/>
    <property type="match status" value="1"/>
</dbReference>
<dbReference type="InterPro" id="IPR011622">
    <property type="entry name" value="7TMR_DISM_rcpt_extracell_dom2"/>
</dbReference>
<reference evidence="6 7" key="1">
    <citation type="submission" date="2018-05" db="EMBL/GenBank/DDBJ databases">
        <title>Genomic Encyclopedia of Type Strains, Phase IV (KMG-IV): sequencing the most valuable type-strain genomes for metagenomic binning, comparative biology and taxonomic classification.</title>
        <authorList>
            <person name="Goeker M."/>
        </authorList>
    </citation>
    <scope>NUCLEOTIDE SEQUENCE [LARGE SCALE GENOMIC DNA]</scope>
    <source>
        <strain evidence="6 7">DSM 566</strain>
    </source>
</reference>
<sequence>MFFSVRRRRLDPLMWRGLRHGRHLARGLLRRTLVLAGVLVPLLWLVLCLPVEAGSTPTPRLRLMIDDRAAVTLDQALSRLREDRWWHPVASDRITWGYTSAAYWFLIDLPPAGPAPGAAERLLEVAYPVLDHVDMVLLDEQGRVLRRQITGDALPFVQRAVAHRHFLLPIDQPAARQVLVRVQTTSSMQFPSRLWQRSEFEDHSQADLLVQGLYFGVMLGMLAYNLFLFFGLGERVYLWYVLWVACMTAFLGSLNGLSFQYLWPEAVGWNDTAIVFFLALAMAFAGRFMMVFMDLGQRRGWMLRVMQVFQVLTFLSAALAFVLPYLQAIVLLISLAMLNIAVAMVVSTARSREGFAPARVFMIAWGLVFLGGMLLALNKFGLLPRNLVTESGSQIGSAVEVVLLSLGLAARLNNERRLREAAQAEVIVTQREANERLEARVAERTSELEGLNRRLDEVSRTDGLTGVYNRRHFDECLQAEIRRSMRSQRPFALVLLDLDHFKRLNDEHGHQAGDECLRITARRARGVALRQSDVVARYGGEEFVILLPCTELDGAMQVARQLCQALAAHPVAFEGLQLPITASLGVCGRIPVDLQDGLQMLSDADAALYRAKRAGRNRVEAAF</sequence>
<feature type="transmembrane region" description="Helical" evidence="4">
    <location>
        <begin position="273"/>
        <end position="293"/>
    </location>
</feature>
<feature type="coiled-coil region" evidence="3">
    <location>
        <begin position="412"/>
        <end position="461"/>
    </location>
</feature>
<feature type="domain" description="GGDEF" evidence="5">
    <location>
        <begin position="489"/>
        <end position="623"/>
    </location>
</feature>
<evidence type="ECO:0000313" key="7">
    <source>
        <dbReference type="Proteomes" id="UP000247811"/>
    </source>
</evidence>
<dbReference type="InterPro" id="IPR000160">
    <property type="entry name" value="GGDEF_dom"/>
</dbReference>
<keyword evidence="7" id="KW-1185">Reference proteome</keyword>
<dbReference type="FunFam" id="3.30.70.270:FF:000001">
    <property type="entry name" value="Diguanylate cyclase domain protein"/>
    <property type="match status" value="1"/>
</dbReference>
<evidence type="ECO:0000256" key="4">
    <source>
        <dbReference type="SAM" id="Phobius"/>
    </source>
</evidence>
<evidence type="ECO:0000256" key="1">
    <source>
        <dbReference type="ARBA" id="ARBA00012528"/>
    </source>
</evidence>
<organism evidence="6 7">
    <name type="scientific">Sphaerotilus hippei</name>
    <dbReference type="NCBI Taxonomy" id="744406"/>
    <lineage>
        <taxon>Bacteria</taxon>
        <taxon>Pseudomonadati</taxon>
        <taxon>Pseudomonadota</taxon>
        <taxon>Betaproteobacteria</taxon>
        <taxon>Burkholderiales</taxon>
        <taxon>Sphaerotilaceae</taxon>
        <taxon>Sphaerotilus</taxon>
    </lineage>
</organism>
<dbReference type="PANTHER" id="PTHR45138">
    <property type="entry name" value="REGULATORY COMPONENTS OF SENSORY TRANSDUCTION SYSTEM"/>
    <property type="match status" value="1"/>
</dbReference>
<dbReference type="RefSeq" id="WP_170130783.1">
    <property type="nucleotide sequence ID" value="NZ_QJJS01000018.1"/>
</dbReference>
<dbReference type="AlphaFoldDB" id="A0A318GW11"/>
<feature type="transmembrane region" description="Helical" evidence="4">
    <location>
        <begin position="305"/>
        <end position="323"/>
    </location>
</feature>
<dbReference type="PROSITE" id="PS50887">
    <property type="entry name" value="GGDEF"/>
    <property type="match status" value="1"/>
</dbReference>
<dbReference type="GO" id="GO:0043709">
    <property type="term" value="P:cell adhesion involved in single-species biofilm formation"/>
    <property type="evidence" value="ECO:0007669"/>
    <property type="project" value="TreeGrafter"/>
</dbReference>
<dbReference type="SUPFAM" id="SSF55073">
    <property type="entry name" value="Nucleotide cyclase"/>
    <property type="match status" value="1"/>
</dbReference>
<feature type="transmembrane region" description="Helical" evidence="4">
    <location>
        <begin position="237"/>
        <end position="261"/>
    </location>
</feature>
<dbReference type="Pfam" id="PF07695">
    <property type="entry name" value="7TMR-DISM_7TM"/>
    <property type="match status" value="1"/>
</dbReference>
<feature type="transmembrane region" description="Helical" evidence="4">
    <location>
        <begin position="360"/>
        <end position="380"/>
    </location>
</feature>
<evidence type="ECO:0000313" key="6">
    <source>
        <dbReference type="EMBL" id="PXW93676.1"/>
    </source>
</evidence>
<keyword evidence="4" id="KW-0472">Membrane</keyword>
<gene>
    <name evidence="6" type="ORF">C7444_11845</name>
</gene>
<dbReference type="GO" id="GO:0052621">
    <property type="term" value="F:diguanylate cyclase activity"/>
    <property type="evidence" value="ECO:0007669"/>
    <property type="project" value="UniProtKB-EC"/>
</dbReference>